<dbReference type="RefSeq" id="WP_176223718.1">
    <property type="nucleotide sequence ID" value="NZ_FXAW01000001.1"/>
</dbReference>
<keyword evidence="2" id="KW-1185">Reference proteome</keyword>
<dbReference type="STRING" id="1028.SAMN05661096_01037"/>
<evidence type="ECO:0000313" key="2">
    <source>
        <dbReference type="Proteomes" id="UP000193804"/>
    </source>
</evidence>
<organism evidence="1 2">
    <name type="scientific">Marivirga sericea</name>
    <dbReference type="NCBI Taxonomy" id="1028"/>
    <lineage>
        <taxon>Bacteria</taxon>
        <taxon>Pseudomonadati</taxon>
        <taxon>Bacteroidota</taxon>
        <taxon>Cytophagia</taxon>
        <taxon>Cytophagales</taxon>
        <taxon>Marivirgaceae</taxon>
        <taxon>Marivirga</taxon>
    </lineage>
</organism>
<gene>
    <name evidence="1" type="ORF">SAMN05661096_01037</name>
</gene>
<sequence>MKTNDIKIRATLTNKEIDHLKRHYANKANSKSYEAEFQRDKNILDKLKNN</sequence>
<name>A0A1X7ISQ5_9BACT</name>
<evidence type="ECO:0000313" key="1">
    <source>
        <dbReference type="EMBL" id="SMG18207.1"/>
    </source>
</evidence>
<protein>
    <submittedName>
        <fullName evidence="1">Uncharacterized protein</fullName>
    </submittedName>
</protein>
<accession>A0A1X7ISQ5</accession>
<dbReference type="Proteomes" id="UP000193804">
    <property type="component" value="Unassembled WGS sequence"/>
</dbReference>
<proteinExistence type="predicted"/>
<dbReference type="EMBL" id="FXAW01000001">
    <property type="protein sequence ID" value="SMG18207.1"/>
    <property type="molecule type" value="Genomic_DNA"/>
</dbReference>
<dbReference type="AlphaFoldDB" id="A0A1X7ISQ5"/>
<reference evidence="2" key="1">
    <citation type="submission" date="2017-04" db="EMBL/GenBank/DDBJ databases">
        <authorList>
            <person name="Varghese N."/>
            <person name="Submissions S."/>
        </authorList>
    </citation>
    <scope>NUCLEOTIDE SEQUENCE [LARGE SCALE GENOMIC DNA]</scope>
    <source>
        <strain evidence="2">DSM 4125</strain>
    </source>
</reference>